<evidence type="ECO:0000256" key="2">
    <source>
        <dbReference type="ARBA" id="ARBA00022578"/>
    </source>
</evidence>
<accession>A0A0E3WSV0</accession>
<feature type="compositionally biased region" description="Basic residues" evidence="7">
    <location>
        <begin position="303"/>
        <end position="316"/>
    </location>
</feature>
<dbReference type="GeneID" id="24807005"/>
<organism evidence="11 12">
    <name type="scientific">Methanosarcina lacustris Z-7289</name>
    <dbReference type="NCBI Taxonomy" id="1434111"/>
    <lineage>
        <taxon>Archaea</taxon>
        <taxon>Methanobacteriati</taxon>
        <taxon>Methanobacteriota</taxon>
        <taxon>Stenosarchaea group</taxon>
        <taxon>Methanomicrobia</taxon>
        <taxon>Methanosarcinales</taxon>
        <taxon>Methanosarcinaceae</taxon>
        <taxon>Methanosarcina</taxon>
    </lineage>
</organism>
<dbReference type="EMBL" id="CP009515">
    <property type="protein sequence ID" value="AKB75455.1"/>
    <property type="molecule type" value="Genomic_DNA"/>
</dbReference>
<dbReference type="Pfam" id="PF12323">
    <property type="entry name" value="HTH_OrfB_IS605"/>
    <property type="match status" value="1"/>
</dbReference>
<dbReference type="GO" id="GO:0006310">
    <property type="term" value="P:DNA recombination"/>
    <property type="evidence" value="ECO:0007669"/>
    <property type="project" value="UniProtKB-KW"/>
</dbReference>
<gene>
    <name evidence="11" type="ORF">MSLAZ_2194</name>
</gene>
<evidence type="ECO:0000256" key="6">
    <source>
        <dbReference type="ARBA" id="ARBA00023172"/>
    </source>
</evidence>
<comment type="similarity">
    <text evidence="1">In the C-terminal section; belongs to the transposase 35 family.</text>
</comment>
<dbReference type="AlphaFoldDB" id="A0A0E3WSV0"/>
<feature type="region of interest" description="Disordered" evidence="7">
    <location>
        <begin position="298"/>
        <end position="320"/>
    </location>
</feature>
<keyword evidence="6" id="KW-0233">DNA recombination</keyword>
<dbReference type="Pfam" id="PF01385">
    <property type="entry name" value="OrfB_IS605"/>
    <property type="match status" value="1"/>
</dbReference>
<feature type="domain" description="Transposase putative helix-turn-helix" evidence="10">
    <location>
        <begin position="1"/>
        <end position="45"/>
    </location>
</feature>
<evidence type="ECO:0000256" key="1">
    <source>
        <dbReference type="ARBA" id="ARBA00008761"/>
    </source>
</evidence>
<evidence type="ECO:0000313" key="11">
    <source>
        <dbReference type="EMBL" id="AKB75455.1"/>
    </source>
</evidence>
<dbReference type="InterPro" id="IPR010095">
    <property type="entry name" value="Cas12f1-like_TNB"/>
</dbReference>
<dbReference type="Proteomes" id="UP000033072">
    <property type="component" value="Chromosome"/>
</dbReference>
<feature type="domain" description="Probable transposase IS891/IS1136/IS1341" evidence="8">
    <location>
        <begin position="186"/>
        <end position="298"/>
    </location>
</feature>
<dbReference type="GO" id="GO:0046872">
    <property type="term" value="F:metal ion binding"/>
    <property type="evidence" value="ECO:0007669"/>
    <property type="project" value="UniProtKB-KW"/>
</dbReference>
<dbReference type="Pfam" id="PF07282">
    <property type="entry name" value="Cas12f1-like_TNB"/>
    <property type="match status" value="1"/>
</dbReference>
<feature type="domain" description="Cas12f1-like TNB" evidence="9">
    <location>
        <begin position="327"/>
        <end position="390"/>
    </location>
</feature>
<dbReference type="OrthoDB" id="33505at2157"/>
<evidence type="ECO:0000313" key="12">
    <source>
        <dbReference type="Proteomes" id="UP000033072"/>
    </source>
</evidence>
<keyword evidence="2" id="KW-0815">Transposition</keyword>
<dbReference type="KEGG" id="mls:MSLAZ_2194"/>
<dbReference type="InterPro" id="IPR001959">
    <property type="entry name" value="Transposase"/>
</dbReference>
<dbReference type="InterPro" id="IPR021027">
    <property type="entry name" value="Transposase_put_HTH"/>
</dbReference>
<evidence type="ECO:0000256" key="4">
    <source>
        <dbReference type="ARBA" id="ARBA00022833"/>
    </source>
</evidence>
<dbReference type="NCBIfam" id="NF040570">
    <property type="entry name" value="guided_TnpB"/>
    <property type="match status" value="1"/>
</dbReference>
<keyword evidence="4" id="KW-0862">Zinc</keyword>
<dbReference type="PATRIC" id="fig|1434111.4.peg.2919"/>
<keyword evidence="12" id="KW-1185">Reference proteome</keyword>
<proteinExistence type="inferred from homology"/>
<dbReference type="GO" id="GO:0003677">
    <property type="term" value="F:DNA binding"/>
    <property type="evidence" value="ECO:0007669"/>
    <property type="project" value="UniProtKB-KW"/>
</dbReference>
<dbReference type="HOGENOM" id="CLU_032903_16_5_2"/>
<evidence type="ECO:0000256" key="7">
    <source>
        <dbReference type="SAM" id="MobiDB-lite"/>
    </source>
</evidence>
<evidence type="ECO:0000256" key="3">
    <source>
        <dbReference type="ARBA" id="ARBA00022723"/>
    </source>
</evidence>
<sequence>MQLAKKIRIYPTEEQVNVLWELSDKCRVVYNFALADRKDAYNKEKRYVKYTEQQNKLPDFKKRNPEYNVVYSKTLQGILKKLDSSYHSFFTHIKNGDKKARPPNFKGRNYLMTIPYNQSGFKIEDGIITFSHKVSNVPLSFEIGNLAEGLNVKQVEIVNDNPYKARGKFFLCIAYDVDIEDTYFDNGNYQAIDLGITKIVTAINTEGKFFEVKTPRPDNYWNPKINAAKSRKDHCIGVKKGSAKSRRFLRIARAVTKMSKKKANQVKDFQHKLSKTMVENTRANTIIVGDLDVKQMAQPKVKDGKKQKKTKQKKGLNRSTQGLGNLGRFVQFLTYKAEIIGKRIIRIDEKNTTKRCCYCGKKHDMPSWKRVMLCDCGNNIDRDRNSAINIMIRYLLQNALWTGYQQFVDNLRQYRLPDGIEVHTEAK</sequence>
<dbReference type="GO" id="GO:0032196">
    <property type="term" value="P:transposition"/>
    <property type="evidence" value="ECO:0007669"/>
    <property type="project" value="UniProtKB-KW"/>
</dbReference>
<dbReference type="RefSeq" id="WP_048129419.1">
    <property type="nucleotide sequence ID" value="NZ_CP009515.1"/>
</dbReference>
<evidence type="ECO:0000259" key="10">
    <source>
        <dbReference type="Pfam" id="PF12323"/>
    </source>
</evidence>
<keyword evidence="3" id="KW-0479">Metal-binding</keyword>
<keyword evidence="5" id="KW-0238">DNA-binding</keyword>
<reference evidence="11 12" key="1">
    <citation type="submission" date="2014-07" db="EMBL/GenBank/DDBJ databases">
        <title>Methanogenic archaea and the global carbon cycle.</title>
        <authorList>
            <person name="Henriksen J.R."/>
            <person name="Luke J."/>
            <person name="Reinhart S."/>
            <person name="Benedict M.N."/>
            <person name="Youngblut N.D."/>
            <person name="Metcalf M.E."/>
            <person name="Whitaker R.J."/>
            <person name="Metcalf W.W."/>
        </authorList>
    </citation>
    <scope>NUCLEOTIDE SEQUENCE [LARGE SCALE GENOMIC DNA]</scope>
    <source>
        <strain evidence="11 12">Z-7289</strain>
    </source>
</reference>
<protein>
    <submittedName>
        <fullName evidence="11">Transposase-like protein B</fullName>
    </submittedName>
</protein>
<evidence type="ECO:0000256" key="5">
    <source>
        <dbReference type="ARBA" id="ARBA00023125"/>
    </source>
</evidence>
<dbReference type="STRING" id="1434111.MSLAZ_2194"/>
<evidence type="ECO:0000259" key="8">
    <source>
        <dbReference type="Pfam" id="PF01385"/>
    </source>
</evidence>
<evidence type="ECO:0000259" key="9">
    <source>
        <dbReference type="Pfam" id="PF07282"/>
    </source>
</evidence>
<name>A0A0E3WSV0_9EURY</name>